<feature type="domain" description="NmrA-like" evidence="4">
    <location>
        <begin position="4"/>
        <end position="236"/>
    </location>
</feature>
<dbReference type="RefSeq" id="XP_056560235.1">
    <property type="nucleotide sequence ID" value="XM_056693506.1"/>
</dbReference>
<dbReference type="InterPro" id="IPR051609">
    <property type="entry name" value="NmrA/Isoflavone_reductase-like"/>
</dbReference>
<dbReference type="GO" id="GO:0016491">
    <property type="term" value="F:oxidoreductase activity"/>
    <property type="evidence" value="ECO:0007669"/>
    <property type="project" value="UniProtKB-KW"/>
</dbReference>
<dbReference type="SUPFAM" id="SSF51735">
    <property type="entry name" value="NAD(P)-binding Rossmann-fold domains"/>
    <property type="match status" value="1"/>
</dbReference>
<dbReference type="Proteomes" id="UP001147782">
    <property type="component" value="Unassembled WGS sequence"/>
</dbReference>
<dbReference type="EMBL" id="JAPZBS010000001">
    <property type="protein sequence ID" value="KAJ5389507.1"/>
    <property type="molecule type" value="Genomic_DNA"/>
</dbReference>
<protein>
    <recommendedName>
        <fullName evidence="4">NmrA-like domain-containing protein</fullName>
    </recommendedName>
</protein>
<evidence type="ECO:0000313" key="5">
    <source>
        <dbReference type="EMBL" id="KAJ5389507.1"/>
    </source>
</evidence>
<comment type="caution">
    <text evidence="5">The sequence shown here is derived from an EMBL/GenBank/DDBJ whole genome shotgun (WGS) entry which is preliminary data.</text>
</comment>
<reference evidence="5" key="2">
    <citation type="journal article" date="2023" name="IMA Fungus">
        <title>Comparative genomic study of the Penicillium genus elucidates a diverse pangenome and 15 lateral gene transfer events.</title>
        <authorList>
            <person name="Petersen C."/>
            <person name="Sorensen T."/>
            <person name="Nielsen M.R."/>
            <person name="Sondergaard T.E."/>
            <person name="Sorensen J.L."/>
            <person name="Fitzpatrick D.A."/>
            <person name="Frisvad J.C."/>
            <person name="Nielsen K.L."/>
        </authorList>
    </citation>
    <scope>NUCLEOTIDE SEQUENCE</scope>
    <source>
        <strain evidence="5">IBT 29864</strain>
    </source>
</reference>
<evidence type="ECO:0000313" key="6">
    <source>
        <dbReference type="Proteomes" id="UP001147782"/>
    </source>
</evidence>
<evidence type="ECO:0000256" key="3">
    <source>
        <dbReference type="ARBA" id="ARBA00023002"/>
    </source>
</evidence>
<name>A0A9W9VUB0_9EURO</name>
<evidence type="ECO:0000259" key="4">
    <source>
        <dbReference type="Pfam" id="PF05368"/>
    </source>
</evidence>
<reference evidence="5" key="1">
    <citation type="submission" date="2022-11" db="EMBL/GenBank/DDBJ databases">
        <authorList>
            <person name="Petersen C."/>
        </authorList>
    </citation>
    <scope>NUCLEOTIDE SEQUENCE</scope>
    <source>
        <strain evidence="5">IBT 29864</strain>
    </source>
</reference>
<proteinExistence type="inferred from homology"/>
<keyword evidence="3" id="KW-0560">Oxidoreductase</keyword>
<dbReference type="PANTHER" id="PTHR47706">
    <property type="entry name" value="NMRA-LIKE FAMILY PROTEIN"/>
    <property type="match status" value="1"/>
</dbReference>
<keyword evidence="2" id="KW-0521">NADP</keyword>
<evidence type="ECO:0000256" key="1">
    <source>
        <dbReference type="ARBA" id="ARBA00005725"/>
    </source>
</evidence>
<dbReference type="InterPro" id="IPR008030">
    <property type="entry name" value="NmrA-like"/>
</dbReference>
<keyword evidence="6" id="KW-1185">Reference proteome</keyword>
<dbReference type="Pfam" id="PF05368">
    <property type="entry name" value="NmrA"/>
    <property type="match status" value="1"/>
</dbReference>
<sequence length="309" mass="34423">MIVIAVAGGTGGVGKTLVERLSQESSVKLIVLTRSGVAPRENVQYVQIDYSDIPSMTTELERHNVHTIISAIGLVSDETSQSQLNLIEAAERSIATKRFIPSEFSFIQTSELLSVDPSIQYWLDAADRLRSSSLKYTRVIPGFFMDYWGMPHAKTNLQSYIFGIDIANGIAAIPGDGDDVICMTYTYDLANYMVKILELENWPEFSVLVGDQVTYNEILAIAEDIKGKKFHTTYDSVDQINAGSVTVPPMPSTMGSPEELKEITELVSRLTVAGVFDLPKDNRMSDRFPEVRPVKFKDFMAKCWVEKQS</sequence>
<dbReference type="Gene3D" id="3.40.50.720">
    <property type="entry name" value="NAD(P)-binding Rossmann-like Domain"/>
    <property type="match status" value="1"/>
</dbReference>
<comment type="similarity">
    <text evidence="1">Belongs to the NmrA-type oxidoreductase family. Isoflavone reductase subfamily.</text>
</comment>
<dbReference type="InterPro" id="IPR036291">
    <property type="entry name" value="NAD(P)-bd_dom_sf"/>
</dbReference>
<dbReference type="Gene3D" id="3.90.25.10">
    <property type="entry name" value="UDP-galactose 4-epimerase, domain 1"/>
    <property type="match status" value="1"/>
</dbReference>
<evidence type="ECO:0000256" key="2">
    <source>
        <dbReference type="ARBA" id="ARBA00022857"/>
    </source>
</evidence>
<organism evidence="5 6">
    <name type="scientific">Penicillium cataractarum</name>
    <dbReference type="NCBI Taxonomy" id="2100454"/>
    <lineage>
        <taxon>Eukaryota</taxon>
        <taxon>Fungi</taxon>
        <taxon>Dikarya</taxon>
        <taxon>Ascomycota</taxon>
        <taxon>Pezizomycotina</taxon>
        <taxon>Eurotiomycetes</taxon>
        <taxon>Eurotiomycetidae</taxon>
        <taxon>Eurotiales</taxon>
        <taxon>Aspergillaceae</taxon>
        <taxon>Penicillium</taxon>
    </lineage>
</organism>
<dbReference type="GeneID" id="81432683"/>
<accession>A0A9W9VUB0</accession>
<dbReference type="AlphaFoldDB" id="A0A9W9VUB0"/>
<gene>
    <name evidence="5" type="ORF">N7496_000575</name>
</gene>
<dbReference type="OrthoDB" id="10000533at2759"/>
<dbReference type="PANTHER" id="PTHR47706:SF4">
    <property type="entry name" value="NMRA-LIKE DOMAIN-CONTAINING PROTEIN"/>
    <property type="match status" value="1"/>
</dbReference>